<evidence type="ECO:0000313" key="1">
    <source>
        <dbReference type="EMBL" id="ORZ36997.1"/>
    </source>
</evidence>
<organism evidence="1 2">
    <name type="scientific">Catenaria anguillulae PL171</name>
    <dbReference type="NCBI Taxonomy" id="765915"/>
    <lineage>
        <taxon>Eukaryota</taxon>
        <taxon>Fungi</taxon>
        <taxon>Fungi incertae sedis</taxon>
        <taxon>Blastocladiomycota</taxon>
        <taxon>Blastocladiomycetes</taxon>
        <taxon>Blastocladiales</taxon>
        <taxon>Catenariaceae</taxon>
        <taxon>Catenaria</taxon>
    </lineage>
</organism>
<sequence>MPHATFGRSPKPSNIYSVFSSLEPFARMALNEAKKNKSTALLLAVSTVHIASDGSSSDDDMVASSQRGPFATFSGALPEIASIAADFNLNFFDVQIRTRTPGQYSGVPNYSSTAALVTIPDILNEVACIGKVHLVALFWHCLLQANIATGIPNPFIPRERNPVLADGSGPIAIGTIKVFARFHDNDEDKVRNALRTCAMHVLAYSRRNCTKLVGTS</sequence>
<accession>A0A1Y2HQX6</accession>
<dbReference type="AlphaFoldDB" id="A0A1Y2HQX6"/>
<keyword evidence="2" id="KW-1185">Reference proteome</keyword>
<name>A0A1Y2HQX6_9FUNG</name>
<feature type="non-terminal residue" evidence="1">
    <location>
        <position position="216"/>
    </location>
</feature>
<dbReference type="EMBL" id="MCFL01000014">
    <property type="protein sequence ID" value="ORZ36997.1"/>
    <property type="molecule type" value="Genomic_DNA"/>
</dbReference>
<proteinExistence type="predicted"/>
<dbReference type="Proteomes" id="UP000193411">
    <property type="component" value="Unassembled WGS sequence"/>
</dbReference>
<gene>
    <name evidence="1" type="ORF">BCR44DRAFT_75248</name>
</gene>
<comment type="caution">
    <text evidence="1">The sequence shown here is derived from an EMBL/GenBank/DDBJ whole genome shotgun (WGS) entry which is preliminary data.</text>
</comment>
<evidence type="ECO:0000313" key="2">
    <source>
        <dbReference type="Proteomes" id="UP000193411"/>
    </source>
</evidence>
<reference evidence="1 2" key="1">
    <citation type="submission" date="2016-07" db="EMBL/GenBank/DDBJ databases">
        <title>Pervasive Adenine N6-methylation of Active Genes in Fungi.</title>
        <authorList>
            <consortium name="DOE Joint Genome Institute"/>
            <person name="Mondo S.J."/>
            <person name="Dannebaum R.O."/>
            <person name="Kuo R.C."/>
            <person name="Labutti K."/>
            <person name="Haridas S."/>
            <person name="Kuo A."/>
            <person name="Salamov A."/>
            <person name="Ahrendt S.R."/>
            <person name="Lipzen A."/>
            <person name="Sullivan W."/>
            <person name="Andreopoulos W.B."/>
            <person name="Clum A."/>
            <person name="Lindquist E."/>
            <person name="Daum C."/>
            <person name="Ramamoorthy G.K."/>
            <person name="Gryganskyi A."/>
            <person name="Culley D."/>
            <person name="Magnuson J.K."/>
            <person name="James T.Y."/>
            <person name="O'Malley M.A."/>
            <person name="Stajich J.E."/>
            <person name="Spatafora J.W."/>
            <person name="Visel A."/>
            <person name="Grigoriev I.V."/>
        </authorList>
    </citation>
    <scope>NUCLEOTIDE SEQUENCE [LARGE SCALE GENOMIC DNA]</scope>
    <source>
        <strain evidence="1 2">PL171</strain>
    </source>
</reference>
<protein>
    <submittedName>
        <fullName evidence="1">Uncharacterized protein</fullName>
    </submittedName>
</protein>